<organism evidence="2">
    <name type="scientific">viral metagenome</name>
    <dbReference type="NCBI Taxonomy" id="1070528"/>
    <lineage>
        <taxon>unclassified sequences</taxon>
        <taxon>metagenomes</taxon>
        <taxon>organismal metagenomes</taxon>
    </lineage>
</organism>
<evidence type="ECO:0000256" key="1">
    <source>
        <dbReference type="SAM" id="MobiDB-lite"/>
    </source>
</evidence>
<feature type="region of interest" description="Disordered" evidence="1">
    <location>
        <begin position="108"/>
        <end position="131"/>
    </location>
</feature>
<dbReference type="AlphaFoldDB" id="A0A6C0FDM0"/>
<sequence>MEKKEQLYNIQEYSEEELYDILDLSDPTDRELEAKILFMIHKYQKTGTKASKKLVAFFEDIYDYFFQGEEEEEQEENYEQEPSSQEGFTNLNTIMKSKDQEVLKDTFSNENTLVKNNKEKTEEKSDEQEPPVVYTQELTYSKGILNPILKQTTKRIVSIDSQYRPDKNTFSTSFVVNLSEPLKDVVSLKLYSVQIPNTWYTIGKSFGSNLVYIKGRTPGIDNDTHDIKLEIEAGNYKPDELVNTLNTSLNEVNPNIDTDLSGSAFSYNRFTSLCKFTGNLKKQYTEGSFYVNFPTWESPYQEEENRNNTLPSYLGFQTTDYYLNILRSPLYYALENTNLNVDTNTQFTINTNNNYFTIIQYYGTFPYSPSNSIVDVQRNIQFSFPPGTYTRGELIDDLNTQIQNDSDFYDSYLQRKNTDTNNNLYAALVSYMELKIKFSRTVMNQTIKSKTIINFPNDESIWIGPNSCFRFDLSNNELDEVFSDLSPVKQSDRYTVENSPYVTLTCIEDNFNNGLNDFTFTVPNSIAGTAGYTIQEYMNAINEGIRITDASNNNVLNAPTVDYTFDSQQNIYPTGTFAFIKDNKMNIHLDIDLTFNGELYEIDLTNSIFTTGSIVLQDDNGNALNESTLTLSDLTQTYIAKANIGTRIIPGNQIICSVKPKQSATNGNKDDVTYVITLADSSDTITFDNYPALQDVINQRFANYIDPISNKNIFSGTTLTTLGIIDGVYQINFNVNVTKSLITRNYSIQFFDPNSEDTWKKFLFLDSQMVDSAFSMNYAIPDSDYNITNENGSAIARVRTTGDLLLTAADVIATSNTLVIEAGINDSFSIIAYENGVASTGNENNLTVTIPAGVYSTEYLIETMNNSINNVTSTTTQLSGSTISLITRNGEQYVKLKTNLTRSYDAKDFNVVFYDEVSFIQCFSGANSAQNTTWDSTVGWILGFREFTAYDLSVYNNETTNVAIITGDTGASTSLYNYFLICLDDYNQNRLNDGLVTVTGADNDLPLPSYAKRSEYFCDPTTGDLVYNNTAGLTEKQIYAANEIANSKNTNLSIGSSITASSYGRGPFATDVFGLIPVKTSNLAAGAPYVEFGGTLQNQERVYFGPVNIQRMGIRLITDKGNPLDLNNANWSFSLVCEQLNKLEPSK</sequence>
<proteinExistence type="predicted"/>
<name>A0A6C0FDM0_9ZZZZ</name>
<evidence type="ECO:0000313" key="2">
    <source>
        <dbReference type="EMBL" id="QHT38000.1"/>
    </source>
</evidence>
<reference evidence="2" key="1">
    <citation type="journal article" date="2020" name="Nature">
        <title>Giant virus diversity and host interactions through global metagenomics.</title>
        <authorList>
            <person name="Schulz F."/>
            <person name="Roux S."/>
            <person name="Paez-Espino D."/>
            <person name="Jungbluth S."/>
            <person name="Walsh D.A."/>
            <person name="Denef V.J."/>
            <person name="McMahon K.D."/>
            <person name="Konstantinidis K.T."/>
            <person name="Eloe-Fadrosh E.A."/>
            <person name="Kyrpides N.C."/>
            <person name="Woyke T."/>
        </authorList>
    </citation>
    <scope>NUCLEOTIDE SEQUENCE</scope>
    <source>
        <strain evidence="2">GVMAG-S-ERX556049-19</strain>
    </source>
</reference>
<dbReference type="EMBL" id="MN738823">
    <property type="protein sequence ID" value="QHT38000.1"/>
    <property type="molecule type" value="Genomic_DNA"/>
</dbReference>
<accession>A0A6C0FDM0</accession>
<protein>
    <submittedName>
        <fullName evidence="2">Uncharacterized protein</fullName>
    </submittedName>
</protein>